<sequence length="159" mass="16573">MNILLLGFTLLGGVMLSAQSSINGAFSQKAGALESTFLTFFTGMLILALAILFFGQGNVLLLLEAPRWQLSAVLFGVSYLFLTILAVPQIGVTAASIATVIGQLAAGMVIDHIGAFGGVVVPLDGKRLLGLLAMLAALYFVYRGNTRKDVSASSDSMAS</sequence>
<comment type="caution">
    <text evidence="2">The sequence shown here is derived from an EMBL/GenBank/DDBJ whole genome shotgun (WGS) entry which is preliminary data.</text>
</comment>
<proteinExistence type="predicted"/>
<evidence type="ECO:0000313" key="2">
    <source>
        <dbReference type="EMBL" id="KSU49835.1"/>
    </source>
</evidence>
<dbReference type="GO" id="GO:0005886">
    <property type="term" value="C:plasma membrane"/>
    <property type="evidence" value="ECO:0007669"/>
    <property type="project" value="TreeGrafter"/>
</dbReference>
<dbReference type="PANTHER" id="PTHR34821">
    <property type="entry name" value="INNER MEMBRANE PROTEIN YDCZ"/>
    <property type="match status" value="1"/>
</dbReference>
<dbReference type="GeneID" id="88812973"/>
<evidence type="ECO:0000313" key="3">
    <source>
        <dbReference type="Proteomes" id="UP000053797"/>
    </source>
</evidence>
<reference evidence="2 3" key="1">
    <citation type="journal article" date="2015" name="Int. J. Syst. Evol. Microbiol.">
        <title>Exiguobacterium enclense sp. nov., isolated from sediment.</title>
        <authorList>
            <person name="Dastager S.G."/>
            <person name="Mawlankar R."/>
            <person name="Sonalkar V.V."/>
            <person name="Thorat M.N."/>
            <person name="Mual P."/>
            <person name="Verma A."/>
            <person name="Krishnamurthi S."/>
            <person name="Tang S.K."/>
            <person name="Li W.J."/>
        </authorList>
    </citation>
    <scope>NUCLEOTIDE SEQUENCE [LARGE SCALE GENOMIC DNA]</scope>
    <source>
        <strain evidence="2 3">NIO-1109</strain>
    </source>
</reference>
<dbReference type="Pfam" id="PF04657">
    <property type="entry name" value="DMT_YdcZ"/>
    <property type="match status" value="1"/>
</dbReference>
<gene>
    <name evidence="2" type="ORF">AS033_00265</name>
</gene>
<keyword evidence="1" id="KW-0472">Membrane</keyword>
<keyword evidence="1" id="KW-0812">Transmembrane</keyword>
<dbReference type="PANTHER" id="PTHR34821:SF2">
    <property type="entry name" value="INNER MEMBRANE PROTEIN YDCZ"/>
    <property type="match status" value="1"/>
</dbReference>
<feature type="transmembrane region" description="Helical" evidence="1">
    <location>
        <begin position="97"/>
        <end position="121"/>
    </location>
</feature>
<dbReference type="EMBL" id="LNQL01000001">
    <property type="protein sequence ID" value="KSU49835.1"/>
    <property type="molecule type" value="Genomic_DNA"/>
</dbReference>
<name>A0A0V8GHU6_9BACL</name>
<dbReference type="OrthoDB" id="7864805at2"/>
<feature type="transmembrane region" description="Helical" evidence="1">
    <location>
        <begin position="128"/>
        <end position="145"/>
    </location>
</feature>
<dbReference type="AlphaFoldDB" id="A0A0V8GHU6"/>
<keyword evidence="1" id="KW-1133">Transmembrane helix</keyword>
<dbReference type="RefSeq" id="WP_035395771.1">
    <property type="nucleotide sequence ID" value="NZ_FMYN01000001.1"/>
</dbReference>
<dbReference type="InterPro" id="IPR006750">
    <property type="entry name" value="YdcZ"/>
</dbReference>
<dbReference type="Proteomes" id="UP000053797">
    <property type="component" value="Unassembled WGS sequence"/>
</dbReference>
<protein>
    <recommendedName>
        <fullName evidence="4">DMT family transporter</fullName>
    </recommendedName>
</protein>
<evidence type="ECO:0008006" key="4">
    <source>
        <dbReference type="Google" id="ProtNLM"/>
    </source>
</evidence>
<evidence type="ECO:0000256" key="1">
    <source>
        <dbReference type="SAM" id="Phobius"/>
    </source>
</evidence>
<organism evidence="2 3">
    <name type="scientific">Exiguobacterium indicum</name>
    <dbReference type="NCBI Taxonomy" id="296995"/>
    <lineage>
        <taxon>Bacteria</taxon>
        <taxon>Bacillati</taxon>
        <taxon>Bacillota</taxon>
        <taxon>Bacilli</taxon>
        <taxon>Bacillales</taxon>
        <taxon>Bacillales Family XII. Incertae Sedis</taxon>
        <taxon>Exiguobacterium</taxon>
    </lineage>
</organism>
<accession>A0A0V8GHU6</accession>
<feature type="transmembrane region" description="Helical" evidence="1">
    <location>
        <begin position="70"/>
        <end position="91"/>
    </location>
</feature>
<feature type="transmembrane region" description="Helical" evidence="1">
    <location>
        <begin position="37"/>
        <end position="63"/>
    </location>
</feature>